<comment type="subcellular location">
    <subcellularLocation>
        <location evidence="1">Membrane</location>
    </subcellularLocation>
</comment>
<gene>
    <name evidence="3" type="ORF">MIMGU_mgv1a022723mg</name>
</gene>
<evidence type="ECO:0000256" key="1">
    <source>
        <dbReference type="ARBA" id="ARBA00004370"/>
    </source>
</evidence>
<sequence>RLMLILMIVLVVAMCMMSLATWFLYGTYVPEFEVTSLRVSNFTATNTTLRGTWNADVIVYNPNEELAVDFQGIRSLVFYRGVVVVSRRQRRTRRGWSMWGLANNNNDNLHGVVLPALARDWSNGAVVFSLSIALDAKLESPHQVYRQDSLRVSCDDLEVRFMSADVDEGRLSRGLGAPCLIRIRDRQVCITTYMHVHALTEPS</sequence>
<dbReference type="EMBL" id="KI632295">
    <property type="protein sequence ID" value="EYU19400.1"/>
    <property type="molecule type" value="Genomic_DNA"/>
</dbReference>
<evidence type="ECO:0000256" key="2">
    <source>
        <dbReference type="ARBA" id="ARBA00023136"/>
    </source>
</evidence>
<dbReference type="AlphaFoldDB" id="A0A022PYT6"/>
<dbReference type="PANTHER" id="PTHR31234:SF2">
    <property type="entry name" value="OS05G0199100 PROTEIN"/>
    <property type="match status" value="1"/>
</dbReference>
<protein>
    <recommendedName>
        <fullName evidence="5">Late embryogenesis abundant protein LEA-2 subgroup domain-containing protein</fullName>
    </recommendedName>
</protein>
<name>A0A022PYT6_ERYGU</name>
<dbReference type="eggNOG" id="ENOG502S0JC">
    <property type="taxonomic scope" value="Eukaryota"/>
</dbReference>
<keyword evidence="2" id="KW-0472">Membrane</keyword>
<organism evidence="3 4">
    <name type="scientific">Erythranthe guttata</name>
    <name type="common">Yellow monkey flower</name>
    <name type="synonym">Mimulus guttatus</name>
    <dbReference type="NCBI Taxonomy" id="4155"/>
    <lineage>
        <taxon>Eukaryota</taxon>
        <taxon>Viridiplantae</taxon>
        <taxon>Streptophyta</taxon>
        <taxon>Embryophyta</taxon>
        <taxon>Tracheophyta</taxon>
        <taxon>Spermatophyta</taxon>
        <taxon>Magnoliopsida</taxon>
        <taxon>eudicotyledons</taxon>
        <taxon>Gunneridae</taxon>
        <taxon>Pentapetalae</taxon>
        <taxon>asterids</taxon>
        <taxon>lamiids</taxon>
        <taxon>Lamiales</taxon>
        <taxon>Phrymaceae</taxon>
        <taxon>Erythranthe</taxon>
    </lineage>
</organism>
<evidence type="ECO:0000313" key="3">
    <source>
        <dbReference type="EMBL" id="EYU19400.1"/>
    </source>
</evidence>
<evidence type="ECO:0008006" key="5">
    <source>
        <dbReference type="Google" id="ProtNLM"/>
    </source>
</evidence>
<evidence type="ECO:0000313" key="4">
    <source>
        <dbReference type="Proteomes" id="UP000030748"/>
    </source>
</evidence>
<dbReference type="InterPro" id="IPR044839">
    <property type="entry name" value="NDR1-like"/>
</dbReference>
<dbReference type="PANTHER" id="PTHR31234">
    <property type="entry name" value="LATE EMBRYOGENESIS ABUNDANT (LEA) HYDROXYPROLINE-RICH GLYCOPROTEIN FAMILY"/>
    <property type="match status" value="1"/>
</dbReference>
<reference evidence="3 4" key="1">
    <citation type="journal article" date="2013" name="Proc. Natl. Acad. Sci. U.S.A.">
        <title>Fine-scale variation in meiotic recombination in Mimulus inferred from population shotgun sequencing.</title>
        <authorList>
            <person name="Hellsten U."/>
            <person name="Wright K.M."/>
            <person name="Jenkins J."/>
            <person name="Shu S."/>
            <person name="Yuan Y."/>
            <person name="Wessler S.R."/>
            <person name="Schmutz J."/>
            <person name="Willis J.H."/>
            <person name="Rokhsar D.S."/>
        </authorList>
    </citation>
    <scope>NUCLEOTIDE SEQUENCE [LARGE SCALE GENOMIC DNA]</scope>
    <source>
        <strain evidence="4">cv. DUN x IM62</strain>
    </source>
</reference>
<proteinExistence type="predicted"/>
<keyword evidence="4" id="KW-1185">Reference proteome</keyword>
<accession>A0A022PYT6</accession>
<dbReference type="Proteomes" id="UP000030748">
    <property type="component" value="Unassembled WGS sequence"/>
</dbReference>
<dbReference type="GO" id="GO:0016020">
    <property type="term" value="C:membrane"/>
    <property type="evidence" value="ECO:0007669"/>
    <property type="project" value="UniProtKB-SubCell"/>
</dbReference>
<dbReference type="GO" id="GO:0098542">
    <property type="term" value="P:defense response to other organism"/>
    <property type="evidence" value="ECO:0007669"/>
    <property type="project" value="InterPro"/>
</dbReference>
<feature type="non-terminal residue" evidence="3">
    <location>
        <position position="1"/>
    </location>
</feature>